<dbReference type="VEuPathDB" id="FungiDB:H257_09198"/>
<evidence type="ECO:0008006" key="10">
    <source>
        <dbReference type="Google" id="ProtNLM"/>
    </source>
</evidence>
<name>A0A397DZC6_APHAT</name>
<feature type="transmembrane region" description="Helical" evidence="7">
    <location>
        <begin position="12"/>
        <end position="30"/>
    </location>
</feature>
<dbReference type="Proteomes" id="UP000266643">
    <property type="component" value="Unassembled WGS sequence"/>
</dbReference>
<dbReference type="InterPro" id="IPR052221">
    <property type="entry name" value="SLC35F_Transporter"/>
</dbReference>
<evidence type="ECO:0000256" key="3">
    <source>
        <dbReference type="ARBA" id="ARBA00022448"/>
    </source>
</evidence>
<comment type="caution">
    <text evidence="8">The sequence shown here is derived from an EMBL/GenBank/DDBJ whole genome shotgun (WGS) entry which is preliminary data.</text>
</comment>
<feature type="transmembrane region" description="Helical" evidence="7">
    <location>
        <begin position="100"/>
        <end position="121"/>
    </location>
</feature>
<feature type="transmembrane region" description="Helical" evidence="7">
    <location>
        <begin position="73"/>
        <end position="94"/>
    </location>
</feature>
<evidence type="ECO:0000313" key="8">
    <source>
        <dbReference type="EMBL" id="RHY72728.1"/>
    </source>
</evidence>
<dbReference type="AlphaFoldDB" id="A0A397DZC6"/>
<evidence type="ECO:0000256" key="1">
    <source>
        <dbReference type="ARBA" id="ARBA00004141"/>
    </source>
</evidence>
<dbReference type="PANTHER" id="PTHR14233">
    <property type="entry name" value="DUF914-RELATED"/>
    <property type="match status" value="1"/>
</dbReference>
<dbReference type="EMBL" id="QUTD01003469">
    <property type="protein sequence ID" value="RHY72728.1"/>
    <property type="molecule type" value="Genomic_DNA"/>
</dbReference>
<protein>
    <recommendedName>
        <fullName evidence="10">EamA domain-containing protein</fullName>
    </recommendedName>
</protein>
<sequence length="444" mass="49741">MTLSETFRRQIANFTYGQVISILLVCTSIFTNKLQRNDALVVTFSTTFLYVLLALVFLPYFYVKRCASVHLPVWFWVLFGLIDVEANYWAVAAFAEDVNYAILGLILHMTIPVVTILSYFFMGKRYNWFHVVGCVFAVAGFVVIFAANNEGGEFPNQMRGNLKSLLAAGLYALSNLLQEFAVKRNNTGIDANIEVLGKMGVTATIVSLIQMAIISEYAKVTDVDWSAENVGWNAGYVLTMFLFYATVSVFLRVSESLLFNISLLTSDLYSALTMMWVFDGSVPGLYWLAWGLECVGITVYSVYEPIELNKSKDTASDDAVAPEDTPKPDLSNEAYHKLNTTAMAWHDAAIMAMLLPLVVGSSVVGISDSDLFLRHDKFAQPTKAVDFNRFNMTREVVHYETAGDDHDQSSHPDGVSAIIIFPRISLILPLDMRPWHACLQHRRR</sequence>
<keyword evidence="6 7" id="KW-0472">Membrane</keyword>
<accession>A0A397DZC6</accession>
<feature type="transmembrane region" description="Helical" evidence="7">
    <location>
        <begin position="230"/>
        <end position="251"/>
    </location>
</feature>
<dbReference type="GO" id="GO:0016020">
    <property type="term" value="C:membrane"/>
    <property type="evidence" value="ECO:0007669"/>
    <property type="project" value="UniProtKB-SubCell"/>
</dbReference>
<evidence type="ECO:0000256" key="2">
    <source>
        <dbReference type="ARBA" id="ARBA00007863"/>
    </source>
</evidence>
<feature type="transmembrane region" description="Helical" evidence="7">
    <location>
        <begin position="42"/>
        <end position="61"/>
    </location>
</feature>
<dbReference type="GO" id="GO:0022857">
    <property type="term" value="F:transmembrane transporter activity"/>
    <property type="evidence" value="ECO:0007669"/>
    <property type="project" value="InterPro"/>
</dbReference>
<evidence type="ECO:0000313" key="9">
    <source>
        <dbReference type="Proteomes" id="UP000266643"/>
    </source>
</evidence>
<feature type="transmembrane region" description="Helical" evidence="7">
    <location>
        <begin position="128"/>
        <end position="148"/>
    </location>
</feature>
<keyword evidence="3" id="KW-0813">Transport</keyword>
<evidence type="ECO:0000256" key="6">
    <source>
        <dbReference type="ARBA" id="ARBA00023136"/>
    </source>
</evidence>
<dbReference type="PANTHER" id="PTHR14233:SF4">
    <property type="entry name" value="SOLUTE CARRIER FAMILY 35 MEMBER F2"/>
    <property type="match status" value="1"/>
</dbReference>
<comment type="subcellular location">
    <subcellularLocation>
        <location evidence="1">Membrane</location>
        <topology evidence="1">Multi-pass membrane protein</topology>
    </subcellularLocation>
</comment>
<dbReference type="InterPro" id="IPR009262">
    <property type="entry name" value="SLC35_F1/F2/F6"/>
</dbReference>
<comment type="similarity">
    <text evidence="2">Belongs to the SLC35F solute transporter family.</text>
</comment>
<reference evidence="8 9" key="1">
    <citation type="submission" date="2018-08" db="EMBL/GenBank/DDBJ databases">
        <title>Aphanomyces genome sequencing and annotation.</title>
        <authorList>
            <person name="Minardi D."/>
            <person name="Oidtmann B."/>
            <person name="Van Der Giezen M."/>
            <person name="Studholme D.J."/>
        </authorList>
    </citation>
    <scope>NUCLEOTIDE SEQUENCE [LARGE SCALE GENOMIC DNA]</scope>
    <source>
        <strain evidence="8 9">D2</strain>
    </source>
</reference>
<gene>
    <name evidence="8" type="ORF">DYB30_008255</name>
</gene>
<feature type="transmembrane region" description="Helical" evidence="7">
    <location>
        <begin position="258"/>
        <end position="278"/>
    </location>
</feature>
<feature type="transmembrane region" description="Helical" evidence="7">
    <location>
        <begin position="199"/>
        <end position="218"/>
    </location>
</feature>
<keyword evidence="5 7" id="KW-1133">Transmembrane helix</keyword>
<evidence type="ECO:0000256" key="5">
    <source>
        <dbReference type="ARBA" id="ARBA00022989"/>
    </source>
</evidence>
<organism evidence="8 9">
    <name type="scientific">Aphanomyces astaci</name>
    <name type="common">Crayfish plague agent</name>
    <dbReference type="NCBI Taxonomy" id="112090"/>
    <lineage>
        <taxon>Eukaryota</taxon>
        <taxon>Sar</taxon>
        <taxon>Stramenopiles</taxon>
        <taxon>Oomycota</taxon>
        <taxon>Saprolegniomycetes</taxon>
        <taxon>Saprolegniales</taxon>
        <taxon>Verrucalvaceae</taxon>
        <taxon>Aphanomyces</taxon>
    </lineage>
</organism>
<dbReference type="SUPFAM" id="SSF103481">
    <property type="entry name" value="Multidrug resistance efflux transporter EmrE"/>
    <property type="match status" value="1"/>
</dbReference>
<keyword evidence="4 7" id="KW-0812">Transmembrane</keyword>
<proteinExistence type="inferred from homology"/>
<evidence type="ECO:0000256" key="7">
    <source>
        <dbReference type="SAM" id="Phobius"/>
    </source>
</evidence>
<dbReference type="InterPro" id="IPR037185">
    <property type="entry name" value="EmrE-like"/>
</dbReference>
<dbReference type="Pfam" id="PF06027">
    <property type="entry name" value="SLC35F"/>
    <property type="match status" value="1"/>
</dbReference>
<evidence type="ECO:0000256" key="4">
    <source>
        <dbReference type="ARBA" id="ARBA00022692"/>
    </source>
</evidence>
<feature type="transmembrane region" description="Helical" evidence="7">
    <location>
        <begin position="160"/>
        <end position="178"/>
    </location>
</feature>